<dbReference type="SUPFAM" id="SSF53850">
    <property type="entry name" value="Periplasmic binding protein-like II"/>
    <property type="match status" value="1"/>
</dbReference>
<dbReference type="GO" id="GO:0042956">
    <property type="term" value="P:maltodextrin transmembrane transport"/>
    <property type="evidence" value="ECO:0007669"/>
    <property type="project" value="TreeGrafter"/>
</dbReference>
<dbReference type="AlphaFoldDB" id="A0A7X0VXD4"/>
<feature type="compositionally biased region" description="Low complexity" evidence="4">
    <location>
        <begin position="32"/>
        <end position="53"/>
    </location>
</feature>
<dbReference type="InterPro" id="IPR006059">
    <property type="entry name" value="SBP"/>
</dbReference>
<keyword evidence="7" id="KW-1185">Reference proteome</keyword>
<dbReference type="GO" id="GO:1901982">
    <property type="term" value="F:maltose binding"/>
    <property type="evidence" value="ECO:0007669"/>
    <property type="project" value="TreeGrafter"/>
</dbReference>
<evidence type="ECO:0000256" key="5">
    <source>
        <dbReference type="SAM" id="SignalP"/>
    </source>
</evidence>
<accession>A0A7X0VXD4</accession>
<dbReference type="EMBL" id="JACJVO010000025">
    <property type="protein sequence ID" value="MBB6733327.1"/>
    <property type="molecule type" value="Genomic_DNA"/>
</dbReference>
<sequence>MAQKRIVQTAAPALALALMLSACGSGNGNNGGAADSSGSSSSAPASSAAAGSSAETPAKDVTFTIGYATGDPATKKAIADTIDAFMKANPHIKIKDMSEGTTTSYLDWLKTKDAVGEFPDLVEMRDTKIFADSGKIVELPSDLVDLFSSVPEVDGKKYNAPITLNAPEGIIYSKKAYADAGITEPPKTYDEFLADQEKLKTSGITPIVVGGKDIFHMGFWLNKFLIDEVYVGDPDWNSKRTAKMTSFTDAGPVQAMTDYKELFSKYVDKGWLSTADNQTASILVSGKAAQLFSGPWMFTQIHDADPSFDFGFYALPDRQGNVNVVGLPSPAGWSLSAEAAKDADKVEAMKTFIRFFFAKEQYSKYLQTVNGIPSTKEEVQYESLPQMQDVLKLMSDPNVKKSLPINNWWGENQIPPQFRDWYYKLMQELVLKNGDVKEYMKRADAEYDAEVKANAQQ</sequence>
<proteinExistence type="inferred from homology"/>
<dbReference type="Pfam" id="PF01547">
    <property type="entry name" value="SBP_bac_1"/>
    <property type="match status" value="1"/>
</dbReference>
<dbReference type="PANTHER" id="PTHR30061:SF50">
    <property type="entry name" value="MALTOSE_MALTODEXTRIN-BINDING PERIPLASMIC PROTEIN"/>
    <property type="match status" value="1"/>
</dbReference>
<dbReference type="Proteomes" id="UP000564644">
    <property type="component" value="Unassembled WGS sequence"/>
</dbReference>
<evidence type="ECO:0000256" key="1">
    <source>
        <dbReference type="ARBA" id="ARBA00008520"/>
    </source>
</evidence>
<feature type="region of interest" description="Disordered" evidence="4">
    <location>
        <begin position="29"/>
        <end position="53"/>
    </location>
</feature>
<gene>
    <name evidence="6" type="ORF">H7C18_20600</name>
</gene>
<dbReference type="PROSITE" id="PS51257">
    <property type="entry name" value="PROKAR_LIPOPROTEIN"/>
    <property type="match status" value="1"/>
</dbReference>
<comment type="caution">
    <text evidence="6">The sequence shown here is derived from an EMBL/GenBank/DDBJ whole genome shotgun (WGS) entry which is preliminary data.</text>
</comment>
<evidence type="ECO:0000313" key="6">
    <source>
        <dbReference type="EMBL" id="MBB6733327.1"/>
    </source>
</evidence>
<dbReference type="PANTHER" id="PTHR30061">
    <property type="entry name" value="MALTOSE-BINDING PERIPLASMIC PROTEIN"/>
    <property type="match status" value="1"/>
</dbReference>
<comment type="similarity">
    <text evidence="1">Belongs to the bacterial solute-binding protein 1 family.</text>
</comment>
<evidence type="ECO:0000256" key="4">
    <source>
        <dbReference type="SAM" id="MobiDB-lite"/>
    </source>
</evidence>
<organism evidence="6 7">
    <name type="scientific">Cohnella zeiphila</name>
    <dbReference type="NCBI Taxonomy" id="2761120"/>
    <lineage>
        <taxon>Bacteria</taxon>
        <taxon>Bacillati</taxon>
        <taxon>Bacillota</taxon>
        <taxon>Bacilli</taxon>
        <taxon>Bacillales</taxon>
        <taxon>Paenibacillaceae</taxon>
        <taxon>Cohnella</taxon>
    </lineage>
</organism>
<feature type="signal peptide" evidence="5">
    <location>
        <begin position="1"/>
        <end position="24"/>
    </location>
</feature>
<protein>
    <submittedName>
        <fullName evidence="6">Extracellular solute-binding protein</fullName>
    </submittedName>
</protein>
<evidence type="ECO:0000256" key="3">
    <source>
        <dbReference type="ARBA" id="ARBA00022729"/>
    </source>
</evidence>
<feature type="chain" id="PRO_5039320903" evidence="5">
    <location>
        <begin position="25"/>
        <end position="457"/>
    </location>
</feature>
<keyword evidence="2" id="KW-0813">Transport</keyword>
<reference evidence="6 7" key="1">
    <citation type="submission" date="2020-08" db="EMBL/GenBank/DDBJ databases">
        <title>Cohnella phylogeny.</title>
        <authorList>
            <person name="Dunlap C."/>
        </authorList>
    </citation>
    <scope>NUCLEOTIDE SEQUENCE [LARGE SCALE GENOMIC DNA]</scope>
    <source>
        <strain evidence="6 7">CBP 2801</strain>
    </source>
</reference>
<name>A0A7X0VXD4_9BACL</name>
<evidence type="ECO:0000313" key="7">
    <source>
        <dbReference type="Proteomes" id="UP000564644"/>
    </source>
</evidence>
<dbReference type="RefSeq" id="WP_185130992.1">
    <property type="nucleotide sequence ID" value="NZ_JACJVO010000025.1"/>
</dbReference>
<dbReference type="Gene3D" id="3.40.190.10">
    <property type="entry name" value="Periplasmic binding protein-like II"/>
    <property type="match status" value="2"/>
</dbReference>
<dbReference type="GO" id="GO:0015768">
    <property type="term" value="P:maltose transport"/>
    <property type="evidence" value="ECO:0007669"/>
    <property type="project" value="TreeGrafter"/>
</dbReference>
<evidence type="ECO:0000256" key="2">
    <source>
        <dbReference type="ARBA" id="ARBA00022448"/>
    </source>
</evidence>
<dbReference type="GO" id="GO:0055052">
    <property type="term" value="C:ATP-binding cassette (ABC) transporter complex, substrate-binding subunit-containing"/>
    <property type="evidence" value="ECO:0007669"/>
    <property type="project" value="TreeGrafter"/>
</dbReference>
<keyword evidence="3 5" id="KW-0732">Signal</keyword>